<keyword evidence="1" id="KW-1133">Transmembrane helix</keyword>
<dbReference type="AlphaFoldDB" id="A0A0R0AFD2"/>
<evidence type="ECO:0000313" key="4">
    <source>
        <dbReference type="Proteomes" id="UP000051802"/>
    </source>
</evidence>
<comment type="caution">
    <text evidence="3">The sequence shown here is derived from an EMBL/GenBank/DDBJ whole genome shotgun (WGS) entry which is preliminary data.</text>
</comment>
<feature type="transmembrane region" description="Helical" evidence="1">
    <location>
        <begin position="61"/>
        <end position="85"/>
    </location>
</feature>
<dbReference type="InterPro" id="IPR052529">
    <property type="entry name" value="Bact_Transport_Assoc"/>
</dbReference>
<evidence type="ECO:0000259" key="2">
    <source>
        <dbReference type="Pfam" id="PF04235"/>
    </source>
</evidence>
<feature type="transmembrane region" description="Helical" evidence="1">
    <location>
        <begin position="332"/>
        <end position="351"/>
    </location>
</feature>
<feature type="transmembrane region" description="Helical" evidence="1">
    <location>
        <begin position="257"/>
        <end position="276"/>
    </location>
</feature>
<feature type="transmembrane region" description="Helical" evidence="1">
    <location>
        <begin position="20"/>
        <end position="41"/>
    </location>
</feature>
<sequence length="408" mass="44804">MNTPRLSPVAPAERIVLLDVLRGFALLGILLMNIEGFVGPLNSALTGVDPALSGADRIADALVYFFVQGKFYTLFSLLFGMGFAVMSGRAEQARRPFVPVYLRRSLGLAVIGLVHALLIWSGDILLSYALLSLLLLAFAEAPTRWLPALALVVYLFASCWVLLFGAVGTLMQHDAAFQQQLAQVGTQWQQAVEAQRQAFGAGSYVQATLQRVHDLGESMSGLLVNGPTMLGMFLLGAWFLRSGVIAAPERHARLFAWLRWGALPLGIACMAASYAISPWMDPARLDMAAAAGWALGSVANLLMCLGYLAWVTRAAHALRWLAPAGRMALSNYLLQSLVCTLLFYGYGAGLFERLPRAWQLPFALALFAAQVLLSRAWLRAFRFGPVEWLWRGFTYLQWPPLRRRNAVA</sequence>
<gene>
    <name evidence="3" type="ORF">ARC20_11890</name>
</gene>
<dbReference type="RefSeq" id="WP_057647279.1">
    <property type="nucleotide sequence ID" value="NZ_LLXU01000091.1"/>
</dbReference>
<reference evidence="3 4" key="1">
    <citation type="submission" date="2015-10" db="EMBL/GenBank/DDBJ databases">
        <title>Genome sequencing and analysis of members of genus Stenotrophomonas.</title>
        <authorList>
            <person name="Patil P.P."/>
            <person name="Midha S."/>
            <person name="Patil P.B."/>
        </authorList>
    </citation>
    <scope>NUCLEOTIDE SEQUENCE [LARGE SCALE GENOMIC DNA]</scope>
    <source>
        <strain evidence="3 4">JCM 16536</strain>
    </source>
</reference>
<feature type="domain" description="DUF418" evidence="2">
    <location>
        <begin position="240"/>
        <end position="396"/>
    </location>
</feature>
<keyword evidence="1" id="KW-0472">Membrane</keyword>
<dbReference type="Pfam" id="PF04235">
    <property type="entry name" value="DUF418"/>
    <property type="match status" value="1"/>
</dbReference>
<protein>
    <recommendedName>
        <fullName evidence="2">DUF418 domain-containing protein</fullName>
    </recommendedName>
</protein>
<organism evidence="3 4">
    <name type="scientific">Stenotrophomonas panacihumi</name>
    <dbReference type="NCBI Taxonomy" id="676599"/>
    <lineage>
        <taxon>Bacteria</taxon>
        <taxon>Pseudomonadati</taxon>
        <taxon>Pseudomonadota</taxon>
        <taxon>Gammaproteobacteria</taxon>
        <taxon>Lysobacterales</taxon>
        <taxon>Lysobacteraceae</taxon>
        <taxon>Stenotrophomonas</taxon>
    </lineage>
</organism>
<name>A0A0R0AFD2_9GAMM</name>
<evidence type="ECO:0000256" key="1">
    <source>
        <dbReference type="SAM" id="Phobius"/>
    </source>
</evidence>
<dbReference type="OrthoDB" id="9807744at2"/>
<feature type="transmembrane region" description="Helical" evidence="1">
    <location>
        <begin position="288"/>
        <end position="311"/>
    </location>
</feature>
<dbReference type="Proteomes" id="UP000051802">
    <property type="component" value="Unassembled WGS sequence"/>
</dbReference>
<dbReference type="EMBL" id="LLXU01000091">
    <property type="protein sequence ID" value="KRG41122.1"/>
    <property type="molecule type" value="Genomic_DNA"/>
</dbReference>
<accession>A0A0R0AFD2</accession>
<proteinExistence type="predicted"/>
<feature type="transmembrane region" description="Helical" evidence="1">
    <location>
        <begin position="145"/>
        <end position="171"/>
    </location>
</feature>
<feature type="transmembrane region" description="Helical" evidence="1">
    <location>
        <begin position="106"/>
        <end position="139"/>
    </location>
</feature>
<dbReference type="PANTHER" id="PTHR30590:SF2">
    <property type="entry name" value="INNER MEMBRANE PROTEIN"/>
    <property type="match status" value="1"/>
</dbReference>
<keyword evidence="1" id="KW-0812">Transmembrane</keyword>
<dbReference type="InterPro" id="IPR007349">
    <property type="entry name" value="DUF418"/>
</dbReference>
<feature type="transmembrane region" description="Helical" evidence="1">
    <location>
        <begin position="357"/>
        <end position="378"/>
    </location>
</feature>
<keyword evidence="4" id="KW-1185">Reference proteome</keyword>
<dbReference type="STRING" id="676599.ARC20_11890"/>
<dbReference type="PANTHER" id="PTHR30590">
    <property type="entry name" value="INNER MEMBRANE PROTEIN"/>
    <property type="match status" value="1"/>
</dbReference>
<evidence type="ECO:0000313" key="3">
    <source>
        <dbReference type="EMBL" id="KRG41122.1"/>
    </source>
</evidence>